<sequence length="96" mass="9714">MNLRAFRSILTVSILALLTACGGADLPSDTMSPSAALASNGSPATASLKTSVSAMPVAGGQPLPDCHPEGCAGLRIIDGNAEAYRIDAMRRAQQGS</sequence>
<name>A0ABW0L918_9BURK</name>
<keyword evidence="1" id="KW-0732">Signal</keyword>
<dbReference type="PROSITE" id="PS51257">
    <property type="entry name" value="PROKAR_LIPOPROTEIN"/>
    <property type="match status" value="1"/>
</dbReference>
<organism evidence="2 3">
    <name type="scientific">Massilia niabensis</name>
    <dbReference type="NCBI Taxonomy" id="544910"/>
    <lineage>
        <taxon>Bacteria</taxon>
        <taxon>Pseudomonadati</taxon>
        <taxon>Pseudomonadota</taxon>
        <taxon>Betaproteobacteria</taxon>
        <taxon>Burkholderiales</taxon>
        <taxon>Oxalobacteraceae</taxon>
        <taxon>Telluria group</taxon>
        <taxon>Massilia</taxon>
    </lineage>
</organism>
<dbReference type="Proteomes" id="UP001596050">
    <property type="component" value="Unassembled WGS sequence"/>
</dbReference>
<keyword evidence="3" id="KW-1185">Reference proteome</keyword>
<evidence type="ECO:0000256" key="1">
    <source>
        <dbReference type="SAM" id="SignalP"/>
    </source>
</evidence>
<accession>A0ABW0L918</accession>
<gene>
    <name evidence="2" type="ORF">ACFPN5_21455</name>
</gene>
<feature type="chain" id="PRO_5046439054" evidence="1">
    <location>
        <begin position="24"/>
        <end position="96"/>
    </location>
</feature>
<reference evidence="3" key="1">
    <citation type="journal article" date="2019" name="Int. J. Syst. Evol. Microbiol.">
        <title>The Global Catalogue of Microorganisms (GCM) 10K type strain sequencing project: providing services to taxonomists for standard genome sequencing and annotation.</title>
        <authorList>
            <consortium name="The Broad Institute Genomics Platform"/>
            <consortium name="The Broad Institute Genome Sequencing Center for Infectious Disease"/>
            <person name="Wu L."/>
            <person name="Ma J."/>
        </authorList>
    </citation>
    <scope>NUCLEOTIDE SEQUENCE [LARGE SCALE GENOMIC DNA]</scope>
    <source>
        <strain evidence="3">KACC 12649</strain>
    </source>
</reference>
<protein>
    <submittedName>
        <fullName evidence="2">Uncharacterized protein</fullName>
    </submittedName>
</protein>
<comment type="caution">
    <text evidence="2">The sequence shown here is derived from an EMBL/GenBank/DDBJ whole genome shotgun (WGS) entry which is preliminary data.</text>
</comment>
<dbReference type="RefSeq" id="WP_379785869.1">
    <property type="nucleotide sequence ID" value="NZ_JBHSMU010000016.1"/>
</dbReference>
<evidence type="ECO:0000313" key="3">
    <source>
        <dbReference type="Proteomes" id="UP001596050"/>
    </source>
</evidence>
<proteinExistence type="predicted"/>
<evidence type="ECO:0000313" key="2">
    <source>
        <dbReference type="EMBL" id="MFC5462380.1"/>
    </source>
</evidence>
<dbReference type="EMBL" id="JBHSMU010000016">
    <property type="protein sequence ID" value="MFC5462380.1"/>
    <property type="molecule type" value="Genomic_DNA"/>
</dbReference>
<feature type="signal peptide" evidence="1">
    <location>
        <begin position="1"/>
        <end position="23"/>
    </location>
</feature>